<reference evidence="9" key="1">
    <citation type="submission" date="2015-07" db="EMBL/GenBank/DDBJ databases">
        <authorList>
            <person name="Rodrigo-Torres Lidia"/>
            <person name="Arahal R.David."/>
        </authorList>
    </citation>
    <scope>NUCLEOTIDE SEQUENCE [LARGE SCALE GENOMIC DNA]</scope>
    <source>
        <strain evidence="9">CECT 4801</strain>
    </source>
</reference>
<evidence type="ECO:0000259" key="7">
    <source>
        <dbReference type="Pfam" id="PF06305"/>
    </source>
</evidence>
<evidence type="ECO:0000313" key="9">
    <source>
        <dbReference type="Proteomes" id="UP000048926"/>
    </source>
</evidence>
<dbReference type="Proteomes" id="UP000048926">
    <property type="component" value="Unassembled WGS sequence"/>
</dbReference>
<evidence type="ECO:0000313" key="8">
    <source>
        <dbReference type="EMBL" id="CTQ44445.1"/>
    </source>
</evidence>
<dbReference type="AlphaFoldDB" id="A0A0M6Y2Z0"/>
<dbReference type="GO" id="GO:0005886">
    <property type="term" value="C:plasma membrane"/>
    <property type="evidence" value="ECO:0007669"/>
    <property type="project" value="InterPro"/>
</dbReference>
<evidence type="ECO:0000256" key="2">
    <source>
        <dbReference type="ARBA" id="ARBA00022692"/>
    </source>
</evidence>
<protein>
    <recommendedName>
        <fullName evidence="7">Lipopolysaccharide assembly protein A domain-containing protein</fullName>
    </recommendedName>
</protein>
<dbReference type="OrthoDB" id="7868067at2"/>
<keyword evidence="9" id="KW-1185">Reference proteome</keyword>
<organism evidence="8 9">
    <name type="scientific">Roseibium aggregatum</name>
    <dbReference type="NCBI Taxonomy" id="187304"/>
    <lineage>
        <taxon>Bacteria</taxon>
        <taxon>Pseudomonadati</taxon>
        <taxon>Pseudomonadota</taxon>
        <taxon>Alphaproteobacteria</taxon>
        <taxon>Hyphomicrobiales</taxon>
        <taxon>Stappiaceae</taxon>
        <taxon>Roseibium</taxon>
    </lineage>
</organism>
<evidence type="ECO:0000256" key="4">
    <source>
        <dbReference type="ARBA" id="ARBA00023136"/>
    </source>
</evidence>
<keyword evidence="1" id="KW-1003">Cell membrane</keyword>
<name>A0A0M6Y2Z0_9HYPH</name>
<dbReference type="RefSeq" id="WP_022998966.1">
    <property type="nucleotide sequence ID" value="NZ_CP045617.1"/>
</dbReference>
<dbReference type="STRING" id="187304.B0E33_08835"/>
<feature type="region of interest" description="Disordered" evidence="5">
    <location>
        <begin position="90"/>
        <end position="121"/>
    </location>
</feature>
<dbReference type="EMBL" id="CXST01000002">
    <property type="protein sequence ID" value="CTQ44445.1"/>
    <property type="molecule type" value="Genomic_DNA"/>
</dbReference>
<keyword evidence="2 6" id="KW-0812">Transmembrane</keyword>
<sequence>MTRFLKNVILFVIAVVLIPLSVANRHTVSLSLNPLDPQDPRLTIPDIPLFWIIFASLGVGIIVGGLGAWAKQGRWRKEARVKRREAAKWHKEADQLREMNTAGQPASNLKGLAGPGNRNAA</sequence>
<proteinExistence type="predicted"/>
<evidence type="ECO:0000256" key="3">
    <source>
        <dbReference type="ARBA" id="ARBA00022989"/>
    </source>
</evidence>
<evidence type="ECO:0000256" key="5">
    <source>
        <dbReference type="SAM" id="MobiDB-lite"/>
    </source>
</evidence>
<gene>
    <name evidence="8" type="ORF">LAL4801_02888</name>
</gene>
<accession>A0A0M6Y2Z0</accession>
<feature type="transmembrane region" description="Helical" evidence="6">
    <location>
        <begin position="49"/>
        <end position="70"/>
    </location>
</feature>
<dbReference type="InterPro" id="IPR010445">
    <property type="entry name" value="LapA_dom"/>
</dbReference>
<keyword evidence="3 6" id="KW-1133">Transmembrane helix</keyword>
<evidence type="ECO:0000256" key="1">
    <source>
        <dbReference type="ARBA" id="ARBA00022475"/>
    </source>
</evidence>
<dbReference type="Pfam" id="PF06305">
    <property type="entry name" value="LapA_dom"/>
    <property type="match status" value="1"/>
</dbReference>
<evidence type="ECO:0000256" key="6">
    <source>
        <dbReference type="SAM" id="Phobius"/>
    </source>
</evidence>
<feature type="domain" description="Lipopolysaccharide assembly protein A" evidence="7">
    <location>
        <begin position="46"/>
        <end position="92"/>
    </location>
</feature>
<keyword evidence="4 6" id="KW-0472">Membrane</keyword>